<dbReference type="EMBL" id="VTXP01000035">
    <property type="protein sequence ID" value="NOJ26332.1"/>
    <property type="molecule type" value="Genomic_DNA"/>
</dbReference>
<evidence type="ECO:0000313" key="1">
    <source>
        <dbReference type="EMBL" id="NOJ26332.1"/>
    </source>
</evidence>
<sequence length="69" mass="8532">MSDEKHWKFLNEYWRTMGMKPKRKQRERLKQKYAVKLRSPMRAAFELKGLDIDASLAERQHRKTNRRKK</sequence>
<proteinExistence type="predicted"/>
<reference evidence="1 2" key="1">
    <citation type="submission" date="2019-09" db="EMBL/GenBank/DDBJ databases">
        <title>Draft genome sequencing and comparative genomics of hatchery-associated Vibrios.</title>
        <authorList>
            <person name="Kehlet-Delgado H."/>
            <person name="Mueller R.S."/>
        </authorList>
    </citation>
    <scope>NUCLEOTIDE SEQUENCE [LARGE SCALE GENOMIC DNA]</scope>
    <source>
        <strain evidence="1 2">09-121-3</strain>
    </source>
</reference>
<name>A0AAP7DGN4_9VIBR</name>
<organism evidence="1 2">
    <name type="scientific">Vibrio coralliilyticus</name>
    <dbReference type="NCBI Taxonomy" id="190893"/>
    <lineage>
        <taxon>Bacteria</taxon>
        <taxon>Pseudomonadati</taxon>
        <taxon>Pseudomonadota</taxon>
        <taxon>Gammaproteobacteria</taxon>
        <taxon>Vibrionales</taxon>
        <taxon>Vibrionaceae</taxon>
        <taxon>Vibrio</taxon>
    </lineage>
</organism>
<dbReference type="Proteomes" id="UP000576645">
    <property type="component" value="Unassembled WGS sequence"/>
</dbReference>
<dbReference type="AlphaFoldDB" id="A0AAP7DGN4"/>
<evidence type="ECO:0000313" key="2">
    <source>
        <dbReference type="Proteomes" id="UP000576645"/>
    </source>
</evidence>
<comment type="caution">
    <text evidence="1">The sequence shown here is derived from an EMBL/GenBank/DDBJ whole genome shotgun (WGS) entry which is preliminary data.</text>
</comment>
<protein>
    <submittedName>
        <fullName evidence="1">Uncharacterized protein</fullName>
    </submittedName>
</protein>
<gene>
    <name evidence="1" type="ORF">F0238_26940</name>
</gene>
<accession>A0AAP7DGN4</accession>
<dbReference type="RefSeq" id="WP_171354343.1">
    <property type="nucleotide sequence ID" value="NZ_VTXP01000035.1"/>
</dbReference>